<evidence type="ECO:0000256" key="2">
    <source>
        <dbReference type="ARBA" id="ARBA00022771"/>
    </source>
</evidence>
<evidence type="ECO:0000313" key="6">
    <source>
        <dbReference type="Proteomes" id="UP000887578"/>
    </source>
</evidence>
<dbReference type="GO" id="GO:0008270">
    <property type="term" value="F:zinc ion binding"/>
    <property type="evidence" value="ECO:0007669"/>
    <property type="project" value="UniProtKB-KW"/>
</dbReference>
<keyword evidence="3" id="KW-0862">Zinc</keyword>
<evidence type="ECO:0000313" key="7">
    <source>
        <dbReference type="WBParaSite" id="PDA_v2.g19655.t1"/>
    </source>
</evidence>
<keyword evidence="1" id="KW-0479">Metal-binding</keyword>
<dbReference type="WBParaSite" id="PDA_v2.g19655.t1">
    <property type="protein sequence ID" value="PDA_v2.g19655.t1"/>
    <property type="gene ID" value="PDA_v2.g19655"/>
</dbReference>
<dbReference type="GO" id="GO:0051087">
    <property type="term" value="F:protein-folding chaperone binding"/>
    <property type="evidence" value="ECO:0007669"/>
    <property type="project" value="TreeGrafter"/>
</dbReference>
<keyword evidence="6" id="KW-1185">Reference proteome</keyword>
<keyword evidence="2 4" id="KW-0863">Zinc-finger</keyword>
<dbReference type="GO" id="GO:0006457">
    <property type="term" value="P:protein folding"/>
    <property type="evidence" value="ECO:0007669"/>
    <property type="project" value="TreeGrafter"/>
</dbReference>
<dbReference type="Pfam" id="PF05180">
    <property type="entry name" value="zf-DNL"/>
    <property type="match status" value="1"/>
</dbReference>
<organism evidence="6 7">
    <name type="scientific">Panagrolaimus davidi</name>
    <dbReference type="NCBI Taxonomy" id="227884"/>
    <lineage>
        <taxon>Eukaryota</taxon>
        <taxon>Metazoa</taxon>
        <taxon>Ecdysozoa</taxon>
        <taxon>Nematoda</taxon>
        <taxon>Chromadorea</taxon>
        <taxon>Rhabditida</taxon>
        <taxon>Tylenchina</taxon>
        <taxon>Panagrolaimomorpha</taxon>
        <taxon>Panagrolaimoidea</taxon>
        <taxon>Panagrolaimidae</taxon>
        <taxon>Panagrolaimus</taxon>
    </lineage>
</organism>
<reference evidence="7" key="1">
    <citation type="submission" date="2022-11" db="UniProtKB">
        <authorList>
            <consortium name="WormBaseParasite"/>
        </authorList>
    </citation>
    <scope>IDENTIFICATION</scope>
</reference>
<dbReference type="PROSITE" id="PS51501">
    <property type="entry name" value="ZF_DNL"/>
    <property type="match status" value="1"/>
</dbReference>
<dbReference type="PANTHER" id="PTHR20922">
    <property type="entry name" value="DNL-TYPE ZINC FINGER PROTEIN"/>
    <property type="match status" value="1"/>
</dbReference>
<evidence type="ECO:0000256" key="1">
    <source>
        <dbReference type="ARBA" id="ARBA00022723"/>
    </source>
</evidence>
<dbReference type="GO" id="GO:0005739">
    <property type="term" value="C:mitochondrion"/>
    <property type="evidence" value="ECO:0007669"/>
    <property type="project" value="TreeGrafter"/>
</dbReference>
<evidence type="ECO:0000256" key="3">
    <source>
        <dbReference type="ARBA" id="ARBA00022833"/>
    </source>
</evidence>
<dbReference type="InterPro" id="IPR007853">
    <property type="entry name" value="Znf_DNL-typ"/>
</dbReference>
<dbReference type="InterPro" id="IPR024158">
    <property type="entry name" value="Mt_import_TIM15"/>
</dbReference>
<dbReference type="AlphaFoldDB" id="A0A914PNN1"/>
<proteinExistence type="predicted"/>
<protein>
    <submittedName>
        <fullName evidence="7">DNL-type domain-containing protein</fullName>
    </submittedName>
</protein>
<dbReference type="PANTHER" id="PTHR20922:SF13">
    <property type="entry name" value="DNL-TYPE ZINC FINGER PROTEIN"/>
    <property type="match status" value="1"/>
</dbReference>
<sequence length="116" mass="13134">MLSSILRNPVRALIRFEYQRFFASVPIGSLERRIAIQYTCKVCNTRQGPKEFSKKSYDNGVVLVTCDSCKNHHIIADHLGWFSDLEGKKNIEEILAERGEKVKKGVTGTLEGFAET</sequence>
<name>A0A914PNN1_9BILA</name>
<dbReference type="Proteomes" id="UP000887578">
    <property type="component" value="Unplaced"/>
</dbReference>
<evidence type="ECO:0000259" key="5">
    <source>
        <dbReference type="PROSITE" id="PS51501"/>
    </source>
</evidence>
<feature type="domain" description="DNL-type" evidence="5">
    <location>
        <begin position="29"/>
        <end position="116"/>
    </location>
</feature>
<accession>A0A914PNN1</accession>
<evidence type="ECO:0000256" key="4">
    <source>
        <dbReference type="PROSITE-ProRule" id="PRU00834"/>
    </source>
</evidence>
<dbReference type="GO" id="GO:0050821">
    <property type="term" value="P:protein stabilization"/>
    <property type="evidence" value="ECO:0007669"/>
    <property type="project" value="TreeGrafter"/>
</dbReference>
<dbReference type="GO" id="GO:0030150">
    <property type="term" value="P:protein import into mitochondrial matrix"/>
    <property type="evidence" value="ECO:0007669"/>
    <property type="project" value="TreeGrafter"/>
</dbReference>